<dbReference type="PROSITE" id="PS01196">
    <property type="entry name" value="PEPT_TRNA_HYDROL_2"/>
    <property type="match status" value="1"/>
</dbReference>
<dbReference type="Pfam" id="PF01195">
    <property type="entry name" value="Pept_tRNA_hydro"/>
    <property type="match status" value="1"/>
</dbReference>
<dbReference type="EnsemblMetazoa" id="CLYHEMT013154.3">
    <property type="protein sequence ID" value="CLYHEMP013154.3"/>
    <property type="gene ID" value="CLYHEMG013154"/>
</dbReference>
<keyword evidence="7" id="KW-1185">Reference proteome</keyword>
<dbReference type="EnsemblMetazoa" id="CLYHEMT013154.1">
    <property type="protein sequence ID" value="CLYHEMP013154.1"/>
    <property type="gene ID" value="CLYHEMG013154"/>
</dbReference>
<dbReference type="OrthoDB" id="1711136at2759"/>
<dbReference type="RefSeq" id="XP_066913765.1">
    <property type="nucleotide sequence ID" value="XM_067057664.1"/>
</dbReference>
<dbReference type="InterPro" id="IPR036416">
    <property type="entry name" value="Pept_tRNA_hydro_sf"/>
</dbReference>
<dbReference type="SUPFAM" id="SSF53178">
    <property type="entry name" value="Peptidyl-tRNA hydrolase-like"/>
    <property type="match status" value="1"/>
</dbReference>
<keyword evidence="4" id="KW-0694">RNA-binding</keyword>
<evidence type="ECO:0000256" key="4">
    <source>
        <dbReference type="ARBA" id="ARBA00022884"/>
    </source>
</evidence>
<dbReference type="AlphaFoldDB" id="A0A7M5WU64"/>
<keyword evidence="3" id="KW-0378">Hydrolase</keyword>
<dbReference type="InterPro" id="IPR018171">
    <property type="entry name" value="Pept_tRNA_hydro_CS"/>
</dbReference>
<dbReference type="GO" id="GO:0000049">
    <property type="term" value="F:tRNA binding"/>
    <property type="evidence" value="ECO:0007669"/>
    <property type="project" value="UniProtKB-KW"/>
</dbReference>
<accession>A0A7M5WU64</accession>
<dbReference type="EC" id="3.1.1.29" evidence="1"/>
<sequence>MQHSKTLNIIAGLGNHFAKHSRHSVGMRICDSLAKKHNLSWSYERKYKAFTTSLSVQDHQFILFKSKWPMNLNGRSLEKIVSDLSVDINKVTVLHDELDRNLGKCRWKLKGSANGHNGVKSVIQSLKTDKFRRLRIGIGRPINKSDVVDYVLSDFTAAEEQEFFEVATRCIEMLRMDVFPDEVVEVGQNEARTVVVEGYADKDDTIKDS</sequence>
<dbReference type="EnsemblMetazoa" id="CLYHEMT013154.2">
    <property type="protein sequence ID" value="CLYHEMP013154.2"/>
    <property type="gene ID" value="CLYHEMG013154"/>
</dbReference>
<evidence type="ECO:0000313" key="7">
    <source>
        <dbReference type="Proteomes" id="UP000594262"/>
    </source>
</evidence>
<evidence type="ECO:0000256" key="1">
    <source>
        <dbReference type="ARBA" id="ARBA00013260"/>
    </source>
</evidence>
<proteinExistence type="inferred from homology"/>
<protein>
    <recommendedName>
        <fullName evidence="1">peptidyl-tRNA hydrolase</fullName>
        <ecNumber evidence="1">3.1.1.29</ecNumber>
    </recommendedName>
</protein>
<name>A0A7M5WU64_9CNID</name>
<dbReference type="CDD" id="cd00462">
    <property type="entry name" value="PTH"/>
    <property type="match status" value="1"/>
</dbReference>
<evidence type="ECO:0000256" key="2">
    <source>
        <dbReference type="ARBA" id="ARBA00022555"/>
    </source>
</evidence>
<dbReference type="GeneID" id="136801035"/>
<dbReference type="InterPro" id="IPR001328">
    <property type="entry name" value="Pept_tRNA_hydro"/>
</dbReference>
<organism evidence="6 7">
    <name type="scientific">Clytia hemisphaerica</name>
    <dbReference type="NCBI Taxonomy" id="252671"/>
    <lineage>
        <taxon>Eukaryota</taxon>
        <taxon>Metazoa</taxon>
        <taxon>Cnidaria</taxon>
        <taxon>Hydrozoa</taxon>
        <taxon>Hydroidolina</taxon>
        <taxon>Leptothecata</taxon>
        <taxon>Obeliida</taxon>
        <taxon>Clytiidae</taxon>
        <taxon>Clytia</taxon>
    </lineage>
</organism>
<dbReference type="Proteomes" id="UP000594262">
    <property type="component" value="Unplaced"/>
</dbReference>
<dbReference type="NCBIfam" id="TIGR00447">
    <property type="entry name" value="pth"/>
    <property type="match status" value="1"/>
</dbReference>
<dbReference type="PANTHER" id="PTHR17224:SF1">
    <property type="entry name" value="PEPTIDYL-TRNA HYDROLASE"/>
    <property type="match status" value="1"/>
</dbReference>
<evidence type="ECO:0000313" key="6">
    <source>
        <dbReference type="EnsemblMetazoa" id="CLYHEMP013154.1"/>
    </source>
</evidence>
<evidence type="ECO:0000256" key="3">
    <source>
        <dbReference type="ARBA" id="ARBA00022801"/>
    </source>
</evidence>
<dbReference type="Gene3D" id="3.40.50.1470">
    <property type="entry name" value="Peptidyl-tRNA hydrolase"/>
    <property type="match status" value="1"/>
</dbReference>
<comment type="similarity">
    <text evidence="5">Belongs to the PTH family.</text>
</comment>
<reference evidence="6" key="1">
    <citation type="submission" date="2021-01" db="UniProtKB">
        <authorList>
            <consortium name="EnsemblMetazoa"/>
        </authorList>
    </citation>
    <scope>IDENTIFICATION</scope>
</reference>
<dbReference type="PANTHER" id="PTHR17224">
    <property type="entry name" value="PEPTIDYL-TRNA HYDROLASE"/>
    <property type="match status" value="1"/>
</dbReference>
<dbReference type="GO" id="GO:0004045">
    <property type="term" value="F:peptidyl-tRNA hydrolase activity"/>
    <property type="evidence" value="ECO:0007669"/>
    <property type="project" value="UniProtKB-EC"/>
</dbReference>
<keyword evidence="2" id="KW-0820">tRNA-binding</keyword>
<evidence type="ECO:0000256" key="5">
    <source>
        <dbReference type="ARBA" id="ARBA00038063"/>
    </source>
</evidence>